<dbReference type="Pfam" id="PF02654">
    <property type="entry name" value="CobS"/>
    <property type="match status" value="1"/>
</dbReference>
<evidence type="ECO:0000256" key="7">
    <source>
        <dbReference type="ARBA" id="ARBA00022475"/>
    </source>
</evidence>
<proteinExistence type="inferred from homology"/>
<evidence type="ECO:0000256" key="2">
    <source>
        <dbReference type="ARBA" id="ARBA00004651"/>
    </source>
</evidence>
<dbReference type="AlphaFoldDB" id="A0A8J3T7G2"/>
<evidence type="ECO:0000256" key="5">
    <source>
        <dbReference type="ARBA" id="ARBA00013200"/>
    </source>
</evidence>
<dbReference type="PANTHER" id="PTHR34148">
    <property type="entry name" value="ADENOSYLCOBINAMIDE-GDP RIBAZOLETRANSFERASE"/>
    <property type="match status" value="1"/>
</dbReference>
<dbReference type="GO" id="GO:0009236">
    <property type="term" value="P:cobalamin biosynthetic process"/>
    <property type="evidence" value="ECO:0007669"/>
    <property type="project" value="UniProtKB-UniRule"/>
</dbReference>
<name>A0A8J3T7G2_9ACTN</name>
<comment type="function">
    <text evidence="14 19">Joins adenosylcobinamide-GDP and alpha-ribazole to generate adenosylcobalamin (Ado-cobalamin). Also synthesizes adenosylcobalamin 5'-phosphate from adenosylcobinamide-GDP and alpha-ribazole 5'-phosphate.</text>
</comment>
<dbReference type="GO" id="GO:0008818">
    <property type="term" value="F:cobalamin 5'-phosphate synthase activity"/>
    <property type="evidence" value="ECO:0007669"/>
    <property type="project" value="UniProtKB-UniRule"/>
</dbReference>
<evidence type="ECO:0000256" key="6">
    <source>
        <dbReference type="ARBA" id="ARBA00015850"/>
    </source>
</evidence>
<comment type="similarity">
    <text evidence="4 19">Belongs to the CobS family.</text>
</comment>
<evidence type="ECO:0000256" key="11">
    <source>
        <dbReference type="ARBA" id="ARBA00022842"/>
    </source>
</evidence>
<keyword evidence="9 19" id="KW-0808">Transferase</keyword>
<evidence type="ECO:0000256" key="13">
    <source>
        <dbReference type="ARBA" id="ARBA00023136"/>
    </source>
</evidence>
<dbReference type="EC" id="2.7.8.26" evidence="5 19"/>
<dbReference type="EMBL" id="BOON01000015">
    <property type="protein sequence ID" value="GII21955.1"/>
    <property type="molecule type" value="Genomic_DNA"/>
</dbReference>
<protein>
    <recommendedName>
        <fullName evidence="6 19">Adenosylcobinamide-GDP ribazoletransferase</fullName>
        <ecNumber evidence="5 19">2.7.8.26</ecNumber>
    </recommendedName>
    <alternativeName>
        <fullName evidence="16 19">Cobalamin synthase</fullName>
    </alternativeName>
    <alternativeName>
        <fullName evidence="15 19">Cobalamin-5'-phosphate synthase</fullName>
    </alternativeName>
</protein>
<evidence type="ECO:0000256" key="8">
    <source>
        <dbReference type="ARBA" id="ARBA00022573"/>
    </source>
</evidence>
<comment type="subcellular location">
    <subcellularLocation>
        <location evidence="2 19">Cell membrane</location>
        <topology evidence="2 19">Multi-pass membrane protein</topology>
    </subcellularLocation>
</comment>
<keyword evidence="12 19" id="KW-1133">Transmembrane helix</keyword>
<dbReference type="HAMAP" id="MF_00719">
    <property type="entry name" value="CobS"/>
    <property type="match status" value="1"/>
</dbReference>
<sequence length="280" mass="27375">MPDPGRDRVLGAGLRPARTTCAGLRPARTICAGLRLALTTFSVAPVRAGRVDRAAAGVAMALAPVVGAVLGAVLAGAGLGLRWLGAPPLVAGVATVGLGVLLTRGLHVDGLADTADGLGSYRDAAGTLDVMKKPDIGPFGVAAVVLSLLLQAACAAVLLDRAWPAALAGVAAGAAAGRLAVAWACRRGVPAARPGGLGAMVAGTVGWFAAVAGLAFVAVVALPAVPGRAWQGPAAVFVSLAAALLLVRHAVRRIGGVTGDVLGAVVEVGVSIAYLGLALS</sequence>
<evidence type="ECO:0000256" key="14">
    <source>
        <dbReference type="ARBA" id="ARBA00025228"/>
    </source>
</evidence>
<feature type="transmembrane region" description="Helical" evidence="19">
    <location>
        <begin position="259"/>
        <end position="279"/>
    </location>
</feature>
<dbReference type="UniPathway" id="UPA00148">
    <property type="reaction ID" value="UER00238"/>
</dbReference>
<feature type="transmembrane region" description="Helical" evidence="19">
    <location>
        <begin position="83"/>
        <end position="102"/>
    </location>
</feature>
<evidence type="ECO:0000256" key="3">
    <source>
        <dbReference type="ARBA" id="ARBA00004663"/>
    </source>
</evidence>
<keyword evidence="10 19" id="KW-0812">Transmembrane</keyword>
<evidence type="ECO:0000256" key="1">
    <source>
        <dbReference type="ARBA" id="ARBA00001946"/>
    </source>
</evidence>
<evidence type="ECO:0000313" key="20">
    <source>
        <dbReference type="EMBL" id="GII21955.1"/>
    </source>
</evidence>
<gene>
    <name evidence="19" type="primary">cobS</name>
    <name evidence="20" type="ORF">Pme01_15520</name>
</gene>
<dbReference type="GO" id="GO:0051073">
    <property type="term" value="F:adenosylcobinamide-GDP ribazoletransferase activity"/>
    <property type="evidence" value="ECO:0007669"/>
    <property type="project" value="UniProtKB-UniRule"/>
</dbReference>
<dbReference type="Proteomes" id="UP000599074">
    <property type="component" value="Unassembled WGS sequence"/>
</dbReference>
<feature type="transmembrane region" description="Helical" evidence="19">
    <location>
        <begin position="139"/>
        <end position="159"/>
    </location>
</feature>
<comment type="pathway">
    <text evidence="3 19">Cofactor biosynthesis; adenosylcobalamin biosynthesis; adenosylcobalamin from cob(II)yrinate a,c-diamide: step 7/7.</text>
</comment>
<dbReference type="GO" id="GO:0005886">
    <property type="term" value="C:plasma membrane"/>
    <property type="evidence" value="ECO:0007669"/>
    <property type="project" value="UniProtKB-SubCell"/>
</dbReference>
<reference evidence="20" key="1">
    <citation type="submission" date="2021-01" db="EMBL/GenBank/DDBJ databases">
        <title>Whole genome shotgun sequence of Planosporangium mesophilum NBRC 109066.</title>
        <authorList>
            <person name="Komaki H."/>
            <person name="Tamura T."/>
        </authorList>
    </citation>
    <scope>NUCLEOTIDE SEQUENCE</scope>
    <source>
        <strain evidence="20">NBRC 109066</strain>
    </source>
</reference>
<keyword evidence="13 19" id="KW-0472">Membrane</keyword>
<feature type="transmembrane region" description="Helical" evidence="19">
    <location>
        <begin position="230"/>
        <end position="247"/>
    </location>
</feature>
<evidence type="ECO:0000256" key="12">
    <source>
        <dbReference type="ARBA" id="ARBA00022989"/>
    </source>
</evidence>
<evidence type="ECO:0000313" key="21">
    <source>
        <dbReference type="Proteomes" id="UP000599074"/>
    </source>
</evidence>
<keyword evidence="21" id="KW-1185">Reference proteome</keyword>
<evidence type="ECO:0000256" key="15">
    <source>
        <dbReference type="ARBA" id="ARBA00032605"/>
    </source>
</evidence>
<evidence type="ECO:0000256" key="19">
    <source>
        <dbReference type="HAMAP-Rule" id="MF_00719"/>
    </source>
</evidence>
<evidence type="ECO:0000256" key="18">
    <source>
        <dbReference type="ARBA" id="ARBA00049504"/>
    </source>
</evidence>
<comment type="catalytic activity">
    <reaction evidence="17 19">
        <text>alpha-ribazole + adenosylcob(III)inamide-GDP = adenosylcob(III)alamin + GMP + H(+)</text>
        <dbReference type="Rhea" id="RHEA:16049"/>
        <dbReference type="ChEBI" id="CHEBI:10329"/>
        <dbReference type="ChEBI" id="CHEBI:15378"/>
        <dbReference type="ChEBI" id="CHEBI:18408"/>
        <dbReference type="ChEBI" id="CHEBI:58115"/>
        <dbReference type="ChEBI" id="CHEBI:60487"/>
        <dbReference type="EC" id="2.7.8.26"/>
    </reaction>
</comment>
<comment type="cofactor">
    <cofactor evidence="1 19">
        <name>Mg(2+)</name>
        <dbReference type="ChEBI" id="CHEBI:18420"/>
    </cofactor>
</comment>
<evidence type="ECO:0000256" key="17">
    <source>
        <dbReference type="ARBA" id="ARBA00048623"/>
    </source>
</evidence>
<dbReference type="PANTHER" id="PTHR34148:SF1">
    <property type="entry name" value="ADENOSYLCOBINAMIDE-GDP RIBAZOLETRANSFERASE"/>
    <property type="match status" value="1"/>
</dbReference>
<accession>A0A8J3T7G2</accession>
<feature type="transmembrane region" description="Helical" evidence="19">
    <location>
        <begin position="54"/>
        <end position="77"/>
    </location>
</feature>
<feature type="transmembrane region" description="Helical" evidence="19">
    <location>
        <begin position="197"/>
        <end position="224"/>
    </location>
</feature>
<keyword evidence="11 19" id="KW-0460">Magnesium</keyword>
<comment type="caution">
    <text evidence="20">The sequence shown here is derived from an EMBL/GenBank/DDBJ whole genome shotgun (WGS) entry which is preliminary data.</text>
</comment>
<keyword evidence="7 19" id="KW-1003">Cell membrane</keyword>
<comment type="catalytic activity">
    <reaction evidence="18 19">
        <text>alpha-ribazole 5'-phosphate + adenosylcob(III)inamide-GDP = adenosylcob(III)alamin 5'-phosphate + GMP + H(+)</text>
        <dbReference type="Rhea" id="RHEA:23560"/>
        <dbReference type="ChEBI" id="CHEBI:15378"/>
        <dbReference type="ChEBI" id="CHEBI:57918"/>
        <dbReference type="ChEBI" id="CHEBI:58115"/>
        <dbReference type="ChEBI" id="CHEBI:60487"/>
        <dbReference type="ChEBI" id="CHEBI:60493"/>
        <dbReference type="EC" id="2.7.8.26"/>
    </reaction>
</comment>
<organism evidence="20 21">
    <name type="scientific">Planosporangium mesophilum</name>
    <dbReference type="NCBI Taxonomy" id="689768"/>
    <lineage>
        <taxon>Bacteria</taxon>
        <taxon>Bacillati</taxon>
        <taxon>Actinomycetota</taxon>
        <taxon>Actinomycetes</taxon>
        <taxon>Micromonosporales</taxon>
        <taxon>Micromonosporaceae</taxon>
        <taxon>Planosporangium</taxon>
    </lineage>
</organism>
<evidence type="ECO:0000256" key="10">
    <source>
        <dbReference type="ARBA" id="ARBA00022692"/>
    </source>
</evidence>
<feature type="transmembrane region" description="Helical" evidence="19">
    <location>
        <begin position="165"/>
        <end position="185"/>
    </location>
</feature>
<keyword evidence="8 19" id="KW-0169">Cobalamin biosynthesis</keyword>
<evidence type="ECO:0000256" key="16">
    <source>
        <dbReference type="ARBA" id="ARBA00032853"/>
    </source>
</evidence>
<evidence type="ECO:0000256" key="9">
    <source>
        <dbReference type="ARBA" id="ARBA00022679"/>
    </source>
</evidence>
<dbReference type="InterPro" id="IPR003805">
    <property type="entry name" value="CobS"/>
</dbReference>
<evidence type="ECO:0000256" key="4">
    <source>
        <dbReference type="ARBA" id="ARBA00010561"/>
    </source>
</evidence>